<dbReference type="InterPro" id="IPR009006">
    <property type="entry name" value="Ala_racemase/Decarboxylase_C"/>
</dbReference>
<feature type="binding site" evidence="6">
    <location>
        <position position="413"/>
    </location>
    <ligand>
        <name>pyridoxal 5'-phosphate</name>
        <dbReference type="ChEBI" id="CHEBI:597326"/>
    </ligand>
</feature>
<evidence type="ECO:0000256" key="7">
    <source>
        <dbReference type="NCBIfam" id="TIGR01048"/>
    </source>
</evidence>
<evidence type="ECO:0000256" key="4">
    <source>
        <dbReference type="ARBA" id="ARBA00023154"/>
    </source>
</evidence>
<organism evidence="10 11">
    <name type="scientific">Actinomadura rugatobispora</name>
    <dbReference type="NCBI Taxonomy" id="1994"/>
    <lineage>
        <taxon>Bacteria</taxon>
        <taxon>Bacillati</taxon>
        <taxon>Actinomycetota</taxon>
        <taxon>Actinomycetes</taxon>
        <taxon>Streptosporangiales</taxon>
        <taxon>Thermomonosporaceae</taxon>
        <taxon>Actinomadura</taxon>
    </lineage>
</organism>
<dbReference type="RefSeq" id="WP_378282018.1">
    <property type="nucleotide sequence ID" value="NZ_JBHSON010000013.1"/>
</dbReference>
<evidence type="ECO:0000313" key="11">
    <source>
        <dbReference type="Proteomes" id="UP001596074"/>
    </source>
</evidence>
<reference evidence="11" key="1">
    <citation type="journal article" date="2019" name="Int. J. Syst. Evol. Microbiol.">
        <title>The Global Catalogue of Microorganisms (GCM) 10K type strain sequencing project: providing services to taxonomists for standard genome sequencing and annotation.</title>
        <authorList>
            <consortium name="The Broad Institute Genomics Platform"/>
            <consortium name="The Broad Institute Genome Sequencing Center for Infectious Disease"/>
            <person name="Wu L."/>
            <person name="Ma J."/>
        </authorList>
    </citation>
    <scope>NUCLEOTIDE SEQUENCE [LARGE SCALE GENOMIC DNA]</scope>
    <source>
        <strain evidence="11">KCTC 42087</strain>
    </source>
</reference>
<dbReference type="EMBL" id="JBHSON010000013">
    <property type="protein sequence ID" value="MFC5746253.1"/>
    <property type="molecule type" value="Genomic_DNA"/>
</dbReference>
<feature type="binding site" evidence="6">
    <location>
        <position position="352"/>
    </location>
    <ligand>
        <name>substrate</name>
    </ligand>
</feature>
<gene>
    <name evidence="6 10" type="primary">lysA</name>
    <name evidence="10" type="ORF">ACFPZN_11590</name>
</gene>
<dbReference type="InterPro" id="IPR000183">
    <property type="entry name" value="Orn/DAP/Arg_de-COase"/>
</dbReference>
<dbReference type="PANTHER" id="PTHR43727">
    <property type="entry name" value="DIAMINOPIMELATE DECARBOXYLASE"/>
    <property type="match status" value="1"/>
</dbReference>
<feature type="binding site" evidence="6">
    <location>
        <position position="315"/>
    </location>
    <ligand>
        <name>substrate</name>
    </ligand>
</feature>
<protein>
    <recommendedName>
        <fullName evidence="6 7">Diaminopimelate decarboxylase</fullName>
        <shortName evidence="6">DAP decarboxylase</shortName>
        <shortName evidence="6">DAPDC</shortName>
        <ecNumber evidence="6 7">4.1.1.20</ecNumber>
    </recommendedName>
</protein>
<dbReference type="InterPro" id="IPR022644">
    <property type="entry name" value="De-COase2_N"/>
</dbReference>
<comment type="similarity">
    <text evidence="6">Belongs to the Orn/Lys/Arg decarboxylase class-II family. LysA subfamily.</text>
</comment>
<dbReference type="SUPFAM" id="SSF51419">
    <property type="entry name" value="PLP-binding barrel"/>
    <property type="match status" value="1"/>
</dbReference>
<comment type="pathway">
    <text evidence="6 8">Amino-acid biosynthesis; L-lysine biosynthesis via DAP pathway; L-lysine from DL-2,6-diaminopimelate: step 1/1.</text>
</comment>
<evidence type="ECO:0000256" key="6">
    <source>
        <dbReference type="HAMAP-Rule" id="MF_02120"/>
    </source>
</evidence>
<sequence length="455" mass="47909">MGAAARPDAGRAPMTPQTRPSAVALEALLWPATARPHLDGDISIGRIKLTPLTERFGTPLLVVDEQDVRERCRAFRRAFGDAEVAYAGKAFLCRAMATWIGQEGLSLDVCSAGELAVARAAGFPAERILMHGNAKTPEDLRAALGYGVGTIVVDSFHEISRLAALAAQGARPRLLIRVTPGVDGHTHAAVTTGTDGQKFGFSLASGAAAEAVRRVLAQRHLELAGLHCHIGSQITDPGAFDLAAARMVEFLAELRAAHGTPPRRLDLGGGFGVAYRAGDPELAPGPVAGRLRRTVQDACAAHRLPVPRLTVEPGRAIVAHAGVTVYRVVSVKHGPAGGLLVAVNGGMSDNPRPSLYGARYTARLIGRRGAGGERSATVVGRHCEAGDVIAAGVRLPADVRPGDLLAVPCTGAYHHSMASNYNMVRRPPVVAVRDGRARLIIRRETIDDLMARDLG</sequence>
<comment type="function">
    <text evidence="6">Specifically catalyzes the decarboxylation of meso-diaminopimelate (meso-DAP) to L-lysine.</text>
</comment>
<keyword evidence="11" id="KW-1185">Reference proteome</keyword>
<keyword evidence="3 6" id="KW-0663">Pyridoxal phosphate</keyword>
<keyword evidence="2 6" id="KW-0210">Decarboxylase</keyword>
<evidence type="ECO:0000313" key="10">
    <source>
        <dbReference type="EMBL" id="MFC5746253.1"/>
    </source>
</evidence>
<comment type="subunit">
    <text evidence="6">Homodimer.</text>
</comment>
<dbReference type="CDD" id="cd06828">
    <property type="entry name" value="PLPDE_III_DapDC"/>
    <property type="match status" value="1"/>
</dbReference>
<dbReference type="PRINTS" id="PR01179">
    <property type="entry name" value="ODADCRBXLASE"/>
</dbReference>
<dbReference type="Pfam" id="PF02784">
    <property type="entry name" value="Orn_Arg_deC_N"/>
    <property type="match status" value="1"/>
</dbReference>
<dbReference type="PROSITE" id="PS00878">
    <property type="entry name" value="ODR_DC_2_1"/>
    <property type="match status" value="1"/>
</dbReference>
<feature type="binding site" evidence="6">
    <location>
        <position position="270"/>
    </location>
    <ligand>
        <name>pyridoxal 5'-phosphate</name>
        <dbReference type="ChEBI" id="CHEBI:597326"/>
    </ligand>
</feature>
<feature type="binding site" evidence="6">
    <location>
        <position position="356"/>
    </location>
    <ligand>
        <name>substrate</name>
    </ligand>
</feature>
<dbReference type="InterPro" id="IPR022657">
    <property type="entry name" value="De-COase2_CS"/>
</dbReference>
<dbReference type="Gene3D" id="2.40.37.10">
    <property type="entry name" value="Lyase, Ornithine Decarboxylase, Chain A, domain 1"/>
    <property type="match status" value="1"/>
</dbReference>
<comment type="catalytic activity">
    <reaction evidence="6 8">
        <text>meso-2,6-diaminopimelate + H(+) = L-lysine + CO2</text>
        <dbReference type="Rhea" id="RHEA:15101"/>
        <dbReference type="ChEBI" id="CHEBI:15378"/>
        <dbReference type="ChEBI" id="CHEBI:16526"/>
        <dbReference type="ChEBI" id="CHEBI:32551"/>
        <dbReference type="ChEBI" id="CHEBI:57791"/>
        <dbReference type="EC" id="4.1.1.20"/>
    </reaction>
</comment>
<dbReference type="NCBIfam" id="TIGR01048">
    <property type="entry name" value="lysA"/>
    <property type="match status" value="1"/>
</dbReference>
<dbReference type="Gene3D" id="3.20.20.10">
    <property type="entry name" value="Alanine racemase"/>
    <property type="match status" value="1"/>
</dbReference>
<dbReference type="PANTHER" id="PTHR43727:SF2">
    <property type="entry name" value="GROUP IV DECARBOXYLASE"/>
    <property type="match status" value="1"/>
</dbReference>
<evidence type="ECO:0000256" key="2">
    <source>
        <dbReference type="ARBA" id="ARBA00022793"/>
    </source>
</evidence>
<evidence type="ECO:0000256" key="1">
    <source>
        <dbReference type="ARBA" id="ARBA00001933"/>
    </source>
</evidence>
<dbReference type="InterPro" id="IPR029066">
    <property type="entry name" value="PLP-binding_barrel"/>
</dbReference>
<feature type="binding site" evidence="6">
    <location>
        <begin position="312"/>
        <end position="315"/>
    </location>
    <ligand>
        <name>pyridoxal 5'-phosphate</name>
        <dbReference type="ChEBI" id="CHEBI:597326"/>
    </ligand>
</feature>
<evidence type="ECO:0000256" key="5">
    <source>
        <dbReference type="ARBA" id="ARBA00023239"/>
    </source>
</evidence>
<feature type="binding site" evidence="6">
    <location>
        <position position="384"/>
    </location>
    <ligand>
        <name>substrate</name>
    </ligand>
</feature>
<dbReference type="EC" id="4.1.1.20" evidence="6 7"/>
<feature type="modified residue" description="N6-(pyridoxal phosphate)lysine" evidence="6">
    <location>
        <position position="89"/>
    </location>
</feature>
<dbReference type="InterPro" id="IPR022653">
    <property type="entry name" value="De-COase2_pyr-phos_BS"/>
</dbReference>
<dbReference type="InterPro" id="IPR002986">
    <property type="entry name" value="DAP_deCOOHase_LysA"/>
</dbReference>
<evidence type="ECO:0000256" key="3">
    <source>
        <dbReference type="ARBA" id="ARBA00022898"/>
    </source>
</evidence>
<comment type="cofactor">
    <cofactor evidence="1 6 8">
        <name>pyridoxal 5'-phosphate</name>
        <dbReference type="ChEBI" id="CHEBI:597326"/>
    </cofactor>
</comment>
<proteinExistence type="inferred from homology"/>
<evidence type="ECO:0000256" key="8">
    <source>
        <dbReference type="RuleBase" id="RU003738"/>
    </source>
</evidence>
<dbReference type="PROSITE" id="PS00879">
    <property type="entry name" value="ODR_DC_2_2"/>
    <property type="match status" value="1"/>
</dbReference>
<feature type="binding site" evidence="6">
    <location>
        <position position="413"/>
    </location>
    <ligand>
        <name>substrate</name>
    </ligand>
</feature>
<dbReference type="GO" id="GO:0008836">
    <property type="term" value="F:diaminopimelate decarboxylase activity"/>
    <property type="evidence" value="ECO:0007669"/>
    <property type="project" value="UniProtKB-EC"/>
</dbReference>
<dbReference type="HAMAP" id="MF_02120">
    <property type="entry name" value="LysA"/>
    <property type="match status" value="1"/>
</dbReference>
<dbReference type="PRINTS" id="PR01181">
    <property type="entry name" value="DAPDCRBXLASE"/>
</dbReference>
<accession>A0ABW0ZV67</accession>
<keyword evidence="4 6" id="KW-0457">Lysine biosynthesis</keyword>
<feature type="domain" description="Orn/DAP/Arg decarboxylase 2 N-terminal" evidence="9">
    <location>
        <begin position="66"/>
        <end position="319"/>
    </location>
</feature>
<keyword evidence="6" id="KW-0028">Amino-acid biosynthesis</keyword>
<dbReference type="SUPFAM" id="SSF50621">
    <property type="entry name" value="Alanine racemase C-terminal domain-like"/>
    <property type="match status" value="1"/>
</dbReference>
<keyword evidence="5 6" id="KW-0456">Lyase</keyword>
<dbReference type="Proteomes" id="UP001596074">
    <property type="component" value="Unassembled WGS sequence"/>
</dbReference>
<evidence type="ECO:0000259" key="9">
    <source>
        <dbReference type="Pfam" id="PF02784"/>
    </source>
</evidence>
<name>A0ABW0ZV67_9ACTN</name>
<comment type="caution">
    <text evidence="10">The sequence shown here is derived from an EMBL/GenBank/DDBJ whole genome shotgun (WGS) entry which is preliminary data.</text>
</comment>